<reference evidence="4" key="1">
    <citation type="submission" date="2016-07" db="EMBL/GenBank/DDBJ databases">
        <title>Frankia sp. NRRL B-16219 Genome sequencing.</title>
        <authorList>
            <person name="Ghodhbane-Gtari F."/>
            <person name="Swanson E."/>
            <person name="Gueddou A."/>
            <person name="Louati M."/>
            <person name="Nouioui I."/>
            <person name="Hezbri K."/>
            <person name="Abebe-Akele F."/>
            <person name="Simpson S."/>
            <person name="Morris K."/>
            <person name="Thomas K."/>
            <person name="Gtari M."/>
            <person name="Tisa L.S."/>
        </authorList>
    </citation>
    <scope>NUCLEOTIDE SEQUENCE [LARGE SCALE GENOMIC DNA]</scope>
    <source>
        <strain evidence="4">NRRL B-16219</strain>
    </source>
</reference>
<evidence type="ECO:0000256" key="1">
    <source>
        <dbReference type="SAM" id="MobiDB-lite"/>
    </source>
</evidence>
<organism evidence="3 4">
    <name type="scientific">Parafrankia soli</name>
    <dbReference type="NCBI Taxonomy" id="2599596"/>
    <lineage>
        <taxon>Bacteria</taxon>
        <taxon>Bacillati</taxon>
        <taxon>Actinomycetota</taxon>
        <taxon>Actinomycetes</taxon>
        <taxon>Frankiales</taxon>
        <taxon>Frankiaceae</taxon>
        <taxon>Parafrankia</taxon>
    </lineage>
</organism>
<feature type="transmembrane region" description="Helical" evidence="2">
    <location>
        <begin position="31"/>
        <end position="48"/>
    </location>
</feature>
<dbReference type="Pfam" id="PF12666">
    <property type="entry name" value="PrgI"/>
    <property type="match status" value="1"/>
</dbReference>
<name>A0A1S1PSS0_9ACTN</name>
<dbReference type="AlphaFoldDB" id="A0A1S1PSS0"/>
<evidence type="ECO:0000256" key="2">
    <source>
        <dbReference type="SAM" id="Phobius"/>
    </source>
</evidence>
<feature type="region of interest" description="Disordered" evidence="1">
    <location>
        <begin position="291"/>
        <end position="320"/>
    </location>
</feature>
<keyword evidence="2" id="KW-1133">Transmembrane helix</keyword>
<evidence type="ECO:0008006" key="5">
    <source>
        <dbReference type="Google" id="ProtNLM"/>
    </source>
</evidence>
<dbReference type="InterPro" id="IPR024414">
    <property type="entry name" value="Uncharacterised_PrgI"/>
</dbReference>
<gene>
    <name evidence="3" type="ORF">BBK14_23525</name>
</gene>
<evidence type="ECO:0000313" key="4">
    <source>
        <dbReference type="Proteomes" id="UP000179769"/>
    </source>
</evidence>
<proteinExistence type="predicted"/>
<dbReference type="RefSeq" id="WP_071065706.1">
    <property type="nucleotide sequence ID" value="NZ_MAXA01000237.1"/>
</dbReference>
<keyword evidence="2" id="KW-0472">Membrane</keyword>
<keyword evidence="4" id="KW-1185">Reference proteome</keyword>
<evidence type="ECO:0000313" key="3">
    <source>
        <dbReference type="EMBL" id="OHV23955.1"/>
    </source>
</evidence>
<feature type="transmembrane region" description="Helical" evidence="2">
    <location>
        <begin position="54"/>
        <end position="73"/>
    </location>
</feature>
<comment type="caution">
    <text evidence="3">The sequence shown here is derived from an EMBL/GenBank/DDBJ whole genome shotgun (WGS) entry which is preliminary data.</text>
</comment>
<protein>
    <recommendedName>
        <fullName evidence="5">PrgI family protein</fullName>
    </recommendedName>
</protein>
<dbReference type="Proteomes" id="UP000179769">
    <property type="component" value="Unassembled WGS sequence"/>
</dbReference>
<accession>A0A1S1PSS0</accession>
<keyword evidence="2" id="KW-0812">Transmembrane</keyword>
<dbReference type="EMBL" id="MAXA01000237">
    <property type="protein sequence ID" value="OHV23955.1"/>
    <property type="molecule type" value="Genomic_DNA"/>
</dbReference>
<dbReference type="OrthoDB" id="3354527at2"/>
<sequence>MPETSSFGRVRIPSDVDRPDRILAGLTARQLTLLAPPVLLAVAVYWTASPYLPLPVVAVLVVPLLGGGVALALGQRGGVTADRYAAAALAHHRAPKLHLAAPEGIPVQPGWLPDIPAARRRTPVAARPLAGGVDAAGVIDLRGAVGVVAEVAGVNLALAGDSDTERKVAGYGRMLNALSGRIQITIRGVPVRLDPHMDRLRRLAEQAPHPALAAAARDHAHFLGDIAASRRLRSRQILLTAYEPIPALRGGRDTAAAAAARRLEEALGLLAAAGLRGRILTGPELTSLLASAADPAGPPPPDRVTAAGPVLGHARTGGRR</sequence>